<feature type="transmembrane region" description="Helical" evidence="8">
    <location>
        <begin position="380"/>
        <end position="397"/>
    </location>
</feature>
<feature type="transmembrane region" description="Helical" evidence="8">
    <location>
        <begin position="253"/>
        <end position="270"/>
    </location>
</feature>
<comment type="subcellular location">
    <subcellularLocation>
        <location evidence="1">Cell membrane</location>
        <topology evidence="1">Multi-pass membrane protein</topology>
    </subcellularLocation>
</comment>
<dbReference type="AlphaFoldDB" id="A0A3G8ZSX7"/>
<evidence type="ECO:0000259" key="9">
    <source>
        <dbReference type="Pfam" id="PF13515"/>
    </source>
</evidence>
<evidence type="ECO:0000256" key="3">
    <source>
        <dbReference type="ARBA" id="ARBA00022692"/>
    </source>
</evidence>
<comment type="similarity">
    <text evidence="6">Belongs to the YccS/YhfK family.</text>
</comment>
<keyword evidence="2" id="KW-1003">Cell membrane</keyword>
<gene>
    <name evidence="10" type="ORF">EH165_00615</name>
</gene>
<dbReference type="OrthoDB" id="3214226at2"/>
<feature type="transmembrane region" description="Helical" evidence="8">
    <location>
        <begin position="169"/>
        <end position="186"/>
    </location>
</feature>
<feature type="transmembrane region" description="Helical" evidence="8">
    <location>
        <begin position="326"/>
        <end position="342"/>
    </location>
</feature>
<evidence type="ECO:0000256" key="5">
    <source>
        <dbReference type="ARBA" id="ARBA00023136"/>
    </source>
</evidence>
<evidence type="ECO:0000256" key="6">
    <source>
        <dbReference type="ARBA" id="ARBA00043993"/>
    </source>
</evidence>
<evidence type="ECO:0000256" key="2">
    <source>
        <dbReference type="ARBA" id="ARBA00022475"/>
    </source>
</evidence>
<evidence type="ECO:0000313" key="10">
    <source>
        <dbReference type="EMBL" id="AZI56891.1"/>
    </source>
</evidence>
<evidence type="ECO:0000313" key="11">
    <source>
        <dbReference type="Proteomes" id="UP000268084"/>
    </source>
</evidence>
<dbReference type="PANTHER" id="PTHR30509:SF9">
    <property type="entry name" value="MULTIDRUG RESISTANCE PROTEIN MDTO"/>
    <property type="match status" value="1"/>
</dbReference>
<keyword evidence="11" id="KW-1185">Reference proteome</keyword>
<evidence type="ECO:0000256" key="7">
    <source>
        <dbReference type="SAM" id="MobiDB-lite"/>
    </source>
</evidence>
<dbReference type="KEGG" id="nak:EH165_00615"/>
<dbReference type="PANTHER" id="PTHR30509">
    <property type="entry name" value="P-HYDROXYBENZOIC ACID EFFLUX PUMP SUBUNIT-RELATED"/>
    <property type="match status" value="1"/>
</dbReference>
<feature type="transmembrane region" description="Helical" evidence="8">
    <location>
        <begin position="349"/>
        <end position="374"/>
    </location>
</feature>
<dbReference type="Proteomes" id="UP000268084">
    <property type="component" value="Chromosome"/>
</dbReference>
<keyword evidence="4 8" id="KW-1133">Transmembrane helix</keyword>
<organism evidence="10 11">
    <name type="scientific">Nakamurella antarctica</name>
    <dbReference type="NCBI Taxonomy" id="1902245"/>
    <lineage>
        <taxon>Bacteria</taxon>
        <taxon>Bacillati</taxon>
        <taxon>Actinomycetota</taxon>
        <taxon>Actinomycetes</taxon>
        <taxon>Nakamurellales</taxon>
        <taxon>Nakamurellaceae</taxon>
        <taxon>Nakamurella</taxon>
    </lineage>
</organism>
<dbReference type="InterPro" id="IPR049453">
    <property type="entry name" value="Memb_transporter_dom"/>
</dbReference>
<keyword evidence="3 8" id="KW-0812">Transmembrane</keyword>
<dbReference type="GO" id="GO:0005886">
    <property type="term" value="C:plasma membrane"/>
    <property type="evidence" value="ECO:0007669"/>
    <property type="project" value="UniProtKB-SubCell"/>
</dbReference>
<dbReference type="Pfam" id="PF13515">
    <property type="entry name" value="FUSC_2"/>
    <property type="match status" value="1"/>
</dbReference>
<dbReference type="EMBL" id="CP034170">
    <property type="protein sequence ID" value="AZI56891.1"/>
    <property type="molecule type" value="Genomic_DNA"/>
</dbReference>
<proteinExistence type="inferred from homology"/>
<sequence length="518" mass="55910">MHHRLSIGHISSHRTSLDPVGRANEMADPAARCSHTDRRFPSLSPTPPLRCRRGQNDRVTRARIVRSLAEAVVTMLAALATLFCASAIDPQPGSAVLAVVLCMSLSRTHLDRDLRGRLESFFVLPPVGLAAFGVSFLLAHTRWLGAAAFIIGMFVSIWVRRFGATASRVGSLIGLPFVAILVTPRVPTPSPTAVPELLIPLIIAVLALVWVTVFHQIGRWTRILPPSPQAKPEVPAASAPEQSSLRPVASTRMALQMAAALIASFVLGYLLFPERWAWIVLTAFIVGTGNRGRLDVAYKSVLRIGGAAAGTTIALLFAVHLGKHDAATVALILVAVFFGIWFRPLSYAWWALFVTLALALLQGYAGTSATLILLPRLEEIVIGAALAVASAWLVFPVRSRAVLRRRLADALAALSRALELAPTSRTAAEFVDAVALVEQVAPAFRALRRVSRTKVRPADWADALADATTPALALIDRGDARDATRRAVGDARRSLREPSDLTKSLRVMTDQLREDAQS</sequence>
<evidence type="ECO:0000256" key="4">
    <source>
        <dbReference type="ARBA" id="ARBA00022989"/>
    </source>
</evidence>
<accession>A0A3G8ZSX7</accession>
<feature type="transmembrane region" description="Helical" evidence="8">
    <location>
        <begin position="276"/>
        <end position="294"/>
    </location>
</feature>
<evidence type="ECO:0000256" key="1">
    <source>
        <dbReference type="ARBA" id="ARBA00004651"/>
    </source>
</evidence>
<feature type="transmembrane region" description="Helical" evidence="8">
    <location>
        <begin position="301"/>
        <end position="320"/>
    </location>
</feature>
<feature type="region of interest" description="Disordered" evidence="7">
    <location>
        <begin position="1"/>
        <end position="21"/>
    </location>
</feature>
<feature type="transmembrane region" description="Helical" evidence="8">
    <location>
        <begin position="122"/>
        <end position="139"/>
    </location>
</feature>
<reference evidence="10 11" key="2">
    <citation type="submission" date="2018-12" db="EMBL/GenBank/DDBJ databases">
        <title>Nakamurella antarcticus sp. nov., isolated from Antarctica South Shetland Islands soil.</title>
        <authorList>
            <person name="Peng F."/>
        </authorList>
    </citation>
    <scope>NUCLEOTIDE SEQUENCE [LARGE SCALE GENOMIC DNA]</scope>
    <source>
        <strain evidence="10 11">S14-144</strain>
    </source>
</reference>
<protein>
    <recommendedName>
        <fullName evidence="9">Integral membrane bound transporter domain-containing protein</fullName>
    </recommendedName>
</protein>
<feature type="transmembrane region" description="Helical" evidence="8">
    <location>
        <begin position="198"/>
        <end position="217"/>
    </location>
</feature>
<feature type="transmembrane region" description="Helical" evidence="8">
    <location>
        <begin position="145"/>
        <end position="162"/>
    </location>
</feature>
<feature type="domain" description="Integral membrane bound transporter" evidence="9">
    <location>
        <begin position="265"/>
        <end position="389"/>
    </location>
</feature>
<name>A0A3G8ZSX7_9ACTN</name>
<evidence type="ECO:0000256" key="8">
    <source>
        <dbReference type="SAM" id="Phobius"/>
    </source>
</evidence>
<reference evidence="10 11" key="1">
    <citation type="submission" date="2018-11" db="EMBL/GenBank/DDBJ databases">
        <authorList>
            <person name="Da X."/>
        </authorList>
    </citation>
    <scope>NUCLEOTIDE SEQUENCE [LARGE SCALE GENOMIC DNA]</scope>
    <source>
        <strain evidence="10 11">S14-144</strain>
    </source>
</reference>
<keyword evidence="5 8" id="KW-0472">Membrane</keyword>